<evidence type="ECO:0000256" key="4">
    <source>
        <dbReference type="ARBA" id="ARBA00007974"/>
    </source>
</evidence>
<comment type="similarity">
    <text evidence="4">In the C-terminal section; belongs to the glycosyl hydrolase 73 family.</text>
</comment>
<dbReference type="EMBL" id="JACHIB010000002">
    <property type="protein sequence ID" value="MBB6082397.1"/>
    <property type="molecule type" value="Genomic_DNA"/>
</dbReference>
<organism evidence="12 13">
    <name type="scientific">Castellaniella defragrans</name>
    <name type="common">Alcaligenes defragrans</name>
    <dbReference type="NCBI Taxonomy" id="75697"/>
    <lineage>
        <taxon>Bacteria</taxon>
        <taxon>Pseudomonadati</taxon>
        <taxon>Pseudomonadota</taxon>
        <taxon>Betaproteobacteria</taxon>
        <taxon>Burkholderiales</taxon>
        <taxon>Alcaligenaceae</taxon>
        <taxon>Castellaniella</taxon>
    </lineage>
</organism>
<proteinExistence type="inferred from homology"/>
<dbReference type="NCBIfam" id="TIGR02541">
    <property type="entry name" value="flagell_FlgJ"/>
    <property type="match status" value="1"/>
</dbReference>
<comment type="function">
    <text evidence="1">Flagellum-specific muramidase which hydrolyzes the peptidoglycan layer to assemble the rod structure in the periplasmic space.</text>
</comment>
<dbReference type="GO" id="GO:0004040">
    <property type="term" value="F:amidase activity"/>
    <property type="evidence" value="ECO:0007669"/>
    <property type="project" value="InterPro"/>
</dbReference>
<evidence type="ECO:0000256" key="9">
    <source>
        <dbReference type="ARBA" id="ARBA00023316"/>
    </source>
</evidence>
<evidence type="ECO:0000256" key="8">
    <source>
        <dbReference type="ARBA" id="ARBA00023295"/>
    </source>
</evidence>
<keyword evidence="6" id="KW-0574">Periplasm</keyword>
<reference evidence="12 13" key="1">
    <citation type="submission" date="2020-08" db="EMBL/GenBank/DDBJ databases">
        <title>Genomic Encyclopedia of Type Strains, Phase IV (KMG-IV): sequencing the most valuable type-strain genomes for metagenomic binning, comparative biology and taxonomic classification.</title>
        <authorList>
            <person name="Goeker M."/>
        </authorList>
    </citation>
    <scope>NUCLEOTIDE SEQUENCE [LARGE SCALE GENOMIC DNA]</scope>
    <source>
        <strain evidence="12 13">DSM 12141</strain>
    </source>
</reference>
<feature type="domain" description="Mannosyl-glycoprotein endo-beta-N-acetylglucosamidase-like" evidence="11">
    <location>
        <begin position="170"/>
        <end position="322"/>
    </location>
</feature>
<evidence type="ECO:0000256" key="1">
    <source>
        <dbReference type="ARBA" id="ARBA00002954"/>
    </source>
</evidence>
<keyword evidence="7" id="KW-0378">Hydrolase</keyword>
<dbReference type="GO" id="GO:0044780">
    <property type="term" value="P:bacterial-type flagellum assembly"/>
    <property type="evidence" value="ECO:0007669"/>
    <property type="project" value="InterPro"/>
</dbReference>
<evidence type="ECO:0000313" key="12">
    <source>
        <dbReference type="EMBL" id="MBB6082397.1"/>
    </source>
</evidence>
<comment type="subcellular location">
    <subcellularLocation>
        <location evidence="2">Periplasm</location>
    </subcellularLocation>
</comment>
<accession>A0A7W9TMZ6</accession>
<evidence type="ECO:0000256" key="3">
    <source>
        <dbReference type="ARBA" id="ARBA00006880"/>
    </source>
</evidence>
<keyword evidence="12" id="KW-0969">Cilium</keyword>
<name>A0A7W9TMZ6_CASDE</name>
<dbReference type="PANTHER" id="PTHR33308">
    <property type="entry name" value="PEPTIDOGLYCAN HYDROLASE FLGJ"/>
    <property type="match status" value="1"/>
</dbReference>
<dbReference type="Gene3D" id="2.10.70.40">
    <property type="entry name" value="peptidoglycan hydrolase"/>
    <property type="match status" value="1"/>
</dbReference>
<dbReference type="Proteomes" id="UP000541136">
    <property type="component" value="Unassembled WGS sequence"/>
</dbReference>
<dbReference type="Pfam" id="PF10135">
    <property type="entry name" value="Rod-binding"/>
    <property type="match status" value="1"/>
</dbReference>
<gene>
    <name evidence="12" type="ORF">HNR28_000417</name>
</gene>
<dbReference type="InterPro" id="IPR002901">
    <property type="entry name" value="MGlyc_endo_b_GlcNAc-like_dom"/>
</dbReference>
<dbReference type="InterPro" id="IPR013377">
    <property type="entry name" value="FlgJ"/>
</dbReference>
<evidence type="ECO:0000256" key="7">
    <source>
        <dbReference type="ARBA" id="ARBA00022801"/>
    </source>
</evidence>
<dbReference type="SMART" id="SM00047">
    <property type="entry name" value="LYZ2"/>
    <property type="match status" value="1"/>
</dbReference>
<dbReference type="RefSeq" id="WP_151024982.1">
    <property type="nucleotide sequence ID" value="NZ_JACHIB010000002.1"/>
</dbReference>
<evidence type="ECO:0000256" key="10">
    <source>
        <dbReference type="ARBA" id="ARBA00030835"/>
    </source>
</evidence>
<sequence>MGFVSHMPLPGSDATPSALDFSGLNALKQSVRAGGDAAQDPQREVARQFEAIFIQMMLKQARQQSAQMPSLFDSEATRMAQSLGDEQAALAMADPGLGLADALMAQMRGGVLKSSAGASGDPPEAARSRLPGLQSRIGEGRREMADSIEGLIDRLARRGAGDRIGGAIQGAPEHIRAFVDRMAGAAELASRRSGVPARLILSQAALESGWGEREILRPDGRSSHNLFGIKAGGGWRGEVVHVTTTEYDEDGVARRLSQPFRAYGSYAESFQDYAELIGGSERYGKVATAPSAEAAARRIQEAGYATDPGYADKLISIMGYFNAR</sequence>
<dbReference type="PRINTS" id="PR01002">
    <property type="entry name" value="FLGFLGJ"/>
</dbReference>
<dbReference type="GO" id="GO:0016798">
    <property type="term" value="F:hydrolase activity, acting on glycosyl bonds"/>
    <property type="evidence" value="ECO:0007669"/>
    <property type="project" value="UniProtKB-KW"/>
</dbReference>
<keyword evidence="9" id="KW-0961">Cell wall biogenesis/degradation</keyword>
<dbReference type="GO" id="GO:0042597">
    <property type="term" value="C:periplasmic space"/>
    <property type="evidence" value="ECO:0007669"/>
    <property type="project" value="UniProtKB-SubCell"/>
</dbReference>
<dbReference type="Gene3D" id="1.10.530.10">
    <property type="match status" value="1"/>
</dbReference>
<dbReference type="GO" id="GO:0071973">
    <property type="term" value="P:bacterial-type flagellum-dependent cell motility"/>
    <property type="evidence" value="ECO:0007669"/>
    <property type="project" value="TreeGrafter"/>
</dbReference>
<dbReference type="GO" id="GO:0071555">
    <property type="term" value="P:cell wall organization"/>
    <property type="evidence" value="ECO:0007669"/>
    <property type="project" value="UniProtKB-KW"/>
</dbReference>
<comment type="similarity">
    <text evidence="3">In the N-terminal section; belongs to the FlgJ family.</text>
</comment>
<evidence type="ECO:0000256" key="5">
    <source>
        <dbReference type="ARBA" id="ARBA00013433"/>
    </source>
</evidence>
<evidence type="ECO:0000259" key="11">
    <source>
        <dbReference type="SMART" id="SM00047"/>
    </source>
</evidence>
<dbReference type="InterPro" id="IPR019301">
    <property type="entry name" value="Flagellar_prot_FlgJ_N"/>
</dbReference>
<dbReference type="Pfam" id="PF01832">
    <property type="entry name" value="Glucosaminidase"/>
    <property type="match status" value="1"/>
</dbReference>
<evidence type="ECO:0000256" key="2">
    <source>
        <dbReference type="ARBA" id="ARBA00004418"/>
    </source>
</evidence>
<protein>
    <recommendedName>
        <fullName evidence="5">Peptidoglycan hydrolase FlgJ</fullName>
    </recommendedName>
    <alternativeName>
        <fullName evidence="10">Muramidase FlgJ</fullName>
    </alternativeName>
</protein>
<keyword evidence="12" id="KW-0966">Cell projection</keyword>
<dbReference type="PANTHER" id="PTHR33308:SF9">
    <property type="entry name" value="PEPTIDOGLYCAN HYDROLASE FLGJ"/>
    <property type="match status" value="1"/>
</dbReference>
<evidence type="ECO:0000313" key="13">
    <source>
        <dbReference type="Proteomes" id="UP000541136"/>
    </source>
</evidence>
<keyword evidence="8" id="KW-0326">Glycosidase</keyword>
<evidence type="ECO:0000256" key="6">
    <source>
        <dbReference type="ARBA" id="ARBA00022764"/>
    </source>
</evidence>
<dbReference type="AlphaFoldDB" id="A0A7W9TMZ6"/>
<comment type="caution">
    <text evidence="12">The sequence shown here is derived from an EMBL/GenBank/DDBJ whole genome shotgun (WGS) entry which is preliminary data.</text>
</comment>
<keyword evidence="12" id="KW-0282">Flagellum</keyword>
<dbReference type="InterPro" id="IPR051056">
    <property type="entry name" value="Glycosyl_Hydrolase_73"/>
</dbReference>